<sequence length="114" mass="12848">MTEAAQRDPNQEPEANSTGEPIEKVSRPGSSSSMFGEILAEETMQQAHADSATPSEMIIYISEPPISRSASSLEYWKANKECFTNTERRFNTWCRENNLCINVKKTKEMVVDTL</sequence>
<name>A0ABU7DLN0_9TELE</name>
<dbReference type="Proteomes" id="UP001352852">
    <property type="component" value="Unassembled WGS sequence"/>
</dbReference>
<organism evidence="2 3">
    <name type="scientific">Characodon lateralis</name>
    <dbReference type="NCBI Taxonomy" id="208331"/>
    <lineage>
        <taxon>Eukaryota</taxon>
        <taxon>Metazoa</taxon>
        <taxon>Chordata</taxon>
        <taxon>Craniata</taxon>
        <taxon>Vertebrata</taxon>
        <taxon>Euteleostomi</taxon>
        <taxon>Actinopterygii</taxon>
        <taxon>Neopterygii</taxon>
        <taxon>Teleostei</taxon>
        <taxon>Neoteleostei</taxon>
        <taxon>Acanthomorphata</taxon>
        <taxon>Ovalentaria</taxon>
        <taxon>Atherinomorphae</taxon>
        <taxon>Cyprinodontiformes</taxon>
        <taxon>Goodeidae</taxon>
        <taxon>Characodon</taxon>
    </lineage>
</organism>
<keyword evidence="3" id="KW-1185">Reference proteome</keyword>
<accession>A0ABU7DLN0</accession>
<reference evidence="2 3" key="1">
    <citation type="submission" date="2021-06" db="EMBL/GenBank/DDBJ databases">
        <authorList>
            <person name="Palmer J.M."/>
        </authorList>
    </citation>
    <scope>NUCLEOTIDE SEQUENCE [LARGE SCALE GENOMIC DNA]</scope>
    <source>
        <strain evidence="2 3">CL_MEX2019</strain>
        <tissue evidence="2">Muscle</tissue>
    </source>
</reference>
<evidence type="ECO:0000313" key="3">
    <source>
        <dbReference type="Proteomes" id="UP001352852"/>
    </source>
</evidence>
<feature type="compositionally biased region" description="Basic and acidic residues" evidence="1">
    <location>
        <begin position="1"/>
        <end position="10"/>
    </location>
</feature>
<feature type="region of interest" description="Disordered" evidence="1">
    <location>
        <begin position="1"/>
        <end position="37"/>
    </location>
</feature>
<protein>
    <submittedName>
        <fullName evidence="2">Uncharacterized protein</fullName>
    </submittedName>
</protein>
<proteinExistence type="predicted"/>
<evidence type="ECO:0000256" key="1">
    <source>
        <dbReference type="SAM" id="MobiDB-lite"/>
    </source>
</evidence>
<evidence type="ECO:0000313" key="2">
    <source>
        <dbReference type="EMBL" id="MED6275872.1"/>
    </source>
</evidence>
<comment type="caution">
    <text evidence="2">The sequence shown here is derived from an EMBL/GenBank/DDBJ whole genome shotgun (WGS) entry which is preliminary data.</text>
</comment>
<gene>
    <name evidence="2" type="ORF">CHARACLAT_031018</name>
</gene>
<dbReference type="EMBL" id="JAHUTJ010029438">
    <property type="protein sequence ID" value="MED6275872.1"/>
    <property type="molecule type" value="Genomic_DNA"/>
</dbReference>